<dbReference type="InParanoid" id="A0A316VMG2"/>
<name>A0A316VMG2_9BASI</name>
<accession>A0A316VMG2</accession>
<evidence type="ECO:0000313" key="3">
    <source>
        <dbReference type="Proteomes" id="UP000245771"/>
    </source>
</evidence>
<organism evidence="2 3">
    <name type="scientific">Meira miltonrushii</name>
    <dbReference type="NCBI Taxonomy" id="1280837"/>
    <lineage>
        <taxon>Eukaryota</taxon>
        <taxon>Fungi</taxon>
        <taxon>Dikarya</taxon>
        <taxon>Basidiomycota</taxon>
        <taxon>Ustilaginomycotina</taxon>
        <taxon>Exobasidiomycetes</taxon>
        <taxon>Exobasidiales</taxon>
        <taxon>Brachybasidiaceae</taxon>
        <taxon>Meira</taxon>
    </lineage>
</organism>
<feature type="compositionally biased region" description="Basic residues" evidence="1">
    <location>
        <begin position="156"/>
        <end position="166"/>
    </location>
</feature>
<sequence length="233" mass="26637">MDWYTREVLSIYLIVNLLLFSSAFSAKYRSEKSSYAHKGKAPISSPKDAERIHLLSSSDDSMDSHNSYPSLVKSTSSRSSVFGNGEAGKLFKTPKYGQPGYFNRDNITRRKARVIYNSGLGYTEEESLRLAHKQLTERRRVDSEKYRNKSKDQGIKKKKATRKKGYNGKEAVISRKIVQLLGEDNHIVRHKDAREAAEEWYKASARERSASHRARKKEAKALQTKSNSSDYSF</sequence>
<feature type="region of interest" description="Disordered" evidence="1">
    <location>
        <begin position="202"/>
        <end position="233"/>
    </location>
</feature>
<gene>
    <name evidence="2" type="ORF">FA14DRAFT_183851</name>
</gene>
<dbReference type="RefSeq" id="XP_025358792.1">
    <property type="nucleotide sequence ID" value="XM_025501345.1"/>
</dbReference>
<dbReference type="GeneID" id="37023126"/>
<feature type="compositionally biased region" description="Polar residues" evidence="1">
    <location>
        <begin position="223"/>
        <end position="233"/>
    </location>
</feature>
<dbReference type="Proteomes" id="UP000245771">
    <property type="component" value="Unassembled WGS sequence"/>
</dbReference>
<feature type="compositionally biased region" description="Basic and acidic residues" evidence="1">
    <location>
        <begin position="139"/>
        <end position="155"/>
    </location>
</feature>
<proteinExistence type="predicted"/>
<protein>
    <submittedName>
        <fullName evidence="2">Uncharacterized protein</fullName>
    </submittedName>
</protein>
<keyword evidence="3" id="KW-1185">Reference proteome</keyword>
<feature type="region of interest" description="Disordered" evidence="1">
    <location>
        <begin position="56"/>
        <end position="75"/>
    </location>
</feature>
<reference evidence="2 3" key="1">
    <citation type="journal article" date="2018" name="Mol. Biol. Evol.">
        <title>Broad Genomic Sampling Reveals a Smut Pathogenic Ancestry of the Fungal Clade Ustilaginomycotina.</title>
        <authorList>
            <person name="Kijpornyongpan T."/>
            <person name="Mondo S.J."/>
            <person name="Barry K."/>
            <person name="Sandor L."/>
            <person name="Lee J."/>
            <person name="Lipzen A."/>
            <person name="Pangilinan J."/>
            <person name="LaButti K."/>
            <person name="Hainaut M."/>
            <person name="Henrissat B."/>
            <person name="Grigoriev I.V."/>
            <person name="Spatafora J.W."/>
            <person name="Aime M.C."/>
        </authorList>
    </citation>
    <scope>NUCLEOTIDE SEQUENCE [LARGE SCALE GENOMIC DNA]</scope>
    <source>
        <strain evidence="2 3">MCA 3882</strain>
    </source>
</reference>
<feature type="region of interest" description="Disordered" evidence="1">
    <location>
        <begin position="139"/>
        <end position="167"/>
    </location>
</feature>
<evidence type="ECO:0000313" key="2">
    <source>
        <dbReference type="EMBL" id="PWN38490.1"/>
    </source>
</evidence>
<dbReference type="AlphaFoldDB" id="A0A316VMG2"/>
<dbReference type="EMBL" id="KZ819602">
    <property type="protein sequence ID" value="PWN38490.1"/>
    <property type="molecule type" value="Genomic_DNA"/>
</dbReference>
<evidence type="ECO:0000256" key="1">
    <source>
        <dbReference type="SAM" id="MobiDB-lite"/>
    </source>
</evidence>